<reference evidence="1" key="1">
    <citation type="submission" date="2019-09" db="EMBL/GenBank/DDBJ databases">
        <title>Draft genome information of white flower Hibiscus syriacus.</title>
        <authorList>
            <person name="Kim Y.-M."/>
        </authorList>
    </citation>
    <scope>NUCLEOTIDE SEQUENCE [LARGE SCALE GENOMIC DNA]</scope>
    <source>
        <strain evidence="1">YM2019G1</strain>
    </source>
</reference>
<sequence>MIHDERFEGFCSSVDIEHDGGFGLSIGGRTTSRSELKSNLGGLSGHVGVKASASIEALRAWLEGFEGVKSGIRASRCGGTIVPSMLGEKWVSQIEDVLDNSQEKFKVGVKCLFDQVTNILDKSRDHVEYSLDDFDERDGGVMESCLDKLESMEDMFKDVTQHILNKVDWNMVYRSDALENEVVVYRNKMDELKRELLICKGTMSEWEVLAIAKSLTELVGDKPNNIESSILMPRDNGNSGGDWEESSGKNDKVKFVVKKKLKCYFCDGPNVIRGYHEKNHLATIVRRIDEPEREVARLGAIACVDVIKPRKRCGATTISKVVNLGSKHDNIVSVKVVKHGERLSAIAKDKVVKLRVKREQLKCYRCKGPHKLRKCPNELIMNKGADDHMSKKALKELAEYVEKNMASETTIRQGSKGVEPRRDVATMEPPLGKMGEKNELDTSKSVNGVRLRVRVKQIMGHQVKGPCVLRVYLSKVELYKVMDEPKIEVSKENEELGIKEALRLSSILFVSVIVSGSQVQKVFVVPKKIVVHVCVKNMASKTTVEEGSKEVFTEDVRGKNNPLETISKSLPRSPELAYHLENIVESVHIGRADKENDIISEDDHKSSVNMVRDQKRLWRILTISSVNTYPMKHSY</sequence>
<proteinExistence type="predicted"/>
<organism evidence="1 2">
    <name type="scientific">Hibiscus syriacus</name>
    <name type="common">Rose of Sharon</name>
    <dbReference type="NCBI Taxonomy" id="106335"/>
    <lineage>
        <taxon>Eukaryota</taxon>
        <taxon>Viridiplantae</taxon>
        <taxon>Streptophyta</taxon>
        <taxon>Embryophyta</taxon>
        <taxon>Tracheophyta</taxon>
        <taxon>Spermatophyta</taxon>
        <taxon>Magnoliopsida</taxon>
        <taxon>eudicotyledons</taxon>
        <taxon>Gunneridae</taxon>
        <taxon>Pentapetalae</taxon>
        <taxon>rosids</taxon>
        <taxon>malvids</taxon>
        <taxon>Malvales</taxon>
        <taxon>Malvaceae</taxon>
        <taxon>Malvoideae</taxon>
        <taxon>Hibiscus</taxon>
    </lineage>
</organism>
<evidence type="ECO:0000313" key="1">
    <source>
        <dbReference type="EMBL" id="KAE8695697.1"/>
    </source>
</evidence>
<keyword evidence="2" id="KW-1185">Reference proteome</keyword>
<protein>
    <submittedName>
        <fullName evidence="1">Uncharacterized protein</fullName>
    </submittedName>
</protein>
<accession>A0A6A2ZWA8</accession>
<dbReference type="Proteomes" id="UP000436088">
    <property type="component" value="Unassembled WGS sequence"/>
</dbReference>
<dbReference type="EMBL" id="VEPZ02001077">
    <property type="protein sequence ID" value="KAE8695697.1"/>
    <property type="molecule type" value="Genomic_DNA"/>
</dbReference>
<comment type="caution">
    <text evidence="1">The sequence shown here is derived from an EMBL/GenBank/DDBJ whole genome shotgun (WGS) entry which is preliminary data.</text>
</comment>
<gene>
    <name evidence="1" type="ORF">F3Y22_tig00110694pilonHSYRG00324</name>
</gene>
<name>A0A6A2ZWA8_HIBSY</name>
<evidence type="ECO:0000313" key="2">
    <source>
        <dbReference type="Proteomes" id="UP000436088"/>
    </source>
</evidence>
<dbReference type="AlphaFoldDB" id="A0A6A2ZWA8"/>